<dbReference type="PANTHER" id="PTHR42698">
    <property type="entry name" value="GTPASE ERA"/>
    <property type="match status" value="1"/>
</dbReference>
<comment type="subcellular location">
    <subcellularLocation>
        <location evidence="7">Cytoplasm</location>
    </subcellularLocation>
    <subcellularLocation>
        <location evidence="7">Cell membrane</location>
        <topology evidence="7">Peripheral membrane protein</topology>
    </subcellularLocation>
</comment>
<keyword evidence="7" id="KW-1003">Cell membrane</keyword>
<proteinExistence type="inferred from homology"/>
<evidence type="ECO:0000256" key="8">
    <source>
        <dbReference type="PROSITE-ProRule" id="PRU01050"/>
    </source>
</evidence>
<evidence type="ECO:0000256" key="4">
    <source>
        <dbReference type="ARBA" id="ARBA00022741"/>
    </source>
</evidence>
<gene>
    <name evidence="7 12" type="primary">era</name>
    <name evidence="12" type="ORF">AAE02nite_06560</name>
</gene>
<dbReference type="NCBIfam" id="TIGR00231">
    <property type="entry name" value="small_GTP"/>
    <property type="match status" value="1"/>
</dbReference>
<keyword evidence="4 7" id="KW-0547">Nucleotide-binding</keyword>
<dbReference type="CDD" id="cd04163">
    <property type="entry name" value="Era"/>
    <property type="match status" value="1"/>
</dbReference>
<keyword evidence="7" id="KW-0699">rRNA-binding</keyword>
<evidence type="ECO:0000256" key="1">
    <source>
        <dbReference type="ARBA" id="ARBA00007921"/>
    </source>
</evidence>
<evidence type="ECO:0000256" key="5">
    <source>
        <dbReference type="ARBA" id="ARBA00022884"/>
    </source>
</evidence>
<comment type="subunit">
    <text evidence="7">Monomer.</text>
</comment>
<feature type="binding site" evidence="7">
    <location>
        <begin position="62"/>
        <end position="66"/>
    </location>
    <ligand>
        <name>GTP</name>
        <dbReference type="ChEBI" id="CHEBI:37565"/>
    </ligand>
</feature>
<dbReference type="NCBIfam" id="TIGR00436">
    <property type="entry name" value="era"/>
    <property type="match status" value="1"/>
</dbReference>
<dbReference type="AlphaFoldDB" id="A0A512ATF6"/>
<dbReference type="HAMAP" id="MF_00367">
    <property type="entry name" value="GTPase_Era"/>
    <property type="match status" value="1"/>
</dbReference>
<dbReference type="InterPro" id="IPR009019">
    <property type="entry name" value="KH_sf_prok-type"/>
</dbReference>
<dbReference type="InterPro" id="IPR030388">
    <property type="entry name" value="G_ERA_dom"/>
</dbReference>
<feature type="domain" description="KH type-2" evidence="10">
    <location>
        <begin position="195"/>
        <end position="279"/>
    </location>
</feature>
<evidence type="ECO:0000256" key="2">
    <source>
        <dbReference type="ARBA" id="ARBA00020484"/>
    </source>
</evidence>
<dbReference type="PANTHER" id="PTHR42698:SF1">
    <property type="entry name" value="GTPASE ERA, MITOCHONDRIAL"/>
    <property type="match status" value="1"/>
</dbReference>
<dbReference type="GO" id="GO:0005525">
    <property type="term" value="F:GTP binding"/>
    <property type="evidence" value="ECO:0007669"/>
    <property type="project" value="UniProtKB-UniRule"/>
</dbReference>
<dbReference type="GO" id="GO:0043024">
    <property type="term" value="F:ribosomal small subunit binding"/>
    <property type="evidence" value="ECO:0007669"/>
    <property type="project" value="TreeGrafter"/>
</dbReference>
<keyword evidence="5 7" id="KW-0694">RNA-binding</keyword>
<protein>
    <recommendedName>
        <fullName evidence="2 7">GTPase Era</fullName>
    </recommendedName>
</protein>
<dbReference type="InterPro" id="IPR015946">
    <property type="entry name" value="KH_dom-like_a/b"/>
</dbReference>
<feature type="region of interest" description="G5" evidence="8">
    <location>
        <begin position="151"/>
        <end position="153"/>
    </location>
</feature>
<organism evidence="12 13">
    <name type="scientific">Adhaeribacter aerolatus</name>
    <dbReference type="NCBI Taxonomy" id="670289"/>
    <lineage>
        <taxon>Bacteria</taxon>
        <taxon>Pseudomonadati</taxon>
        <taxon>Bacteroidota</taxon>
        <taxon>Cytophagia</taxon>
        <taxon>Cytophagales</taxon>
        <taxon>Hymenobacteraceae</taxon>
        <taxon>Adhaeribacter</taxon>
    </lineage>
</organism>
<evidence type="ECO:0000256" key="3">
    <source>
        <dbReference type="ARBA" id="ARBA00022517"/>
    </source>
</evidence>
<dbReference type="GO" id="GO:0003924">
    <property type="term" value="F:GTPase activity"/>
    <property type="evidence" value="ECO:0007669"/>
    <property type="project" value="UniProtKB-UniRule"/>
</dbReference>
<keyword evidence="3 7" id="KW-0690">Ribosome biogenesis</keyword>
<accession>A0A512ATF6</accession>
<evidence type="ECO:0000313" key="12">
    <source>
        <dbReference type="EMBL" id="GEO02992.1"/>
    </source>
</evidence>
<keyword evidence="7" id="KW-0472">Membrane</keyword>
<dbReference type="EMBL" id="BJYS01000003">
    <property type="protein sequence ID" value="GEO02992.1"/>
    <property type="molecule type" value="Genomic_DNA"/>
</dbReference>
<dbReference type="InterPro" id="IPR005662">
    <property type="entry name" value="GTPase_Era-like"/>
</dbReference>
<dbReference type="Pfam" id="PF01926">
    <property type="entry name" value="MMR_HSR1"/>
    <property type="match status" value="1"/>
</dbReference>
<evidence type="ECO:0000313" key="13">
    <source>
        <dbReference type="Proteomes" id="UP000321532"/>
    </source>
</evidence>
<feature type="region of interest" description="G1" evidence="8">
    <location>
        <begin position="15"/>
        <end position="22"/>
    </location>
</feature>
<dbReference type="InterPro" id="IPR005225">
    <property type="entry name" value="Small_GTP-bd"/>
</dbReference>
<reference evidence="12 13" key="1">
    <citation type="submission" date="2019-07" db="EMBL/GenBank/DDBJ databases">
        <title>Whole genome shotgun sequence of Adhaeribacter aerolatus NBRC 106133.</title>
        <authorList>
            <person name="Hosoyama A."/>
            <person name="Uohara A."/>
            <person name="Ohji S."/>
            <person name="Ichikawa N."/>
        </authorList>
    </citation>
    <scope>NUCLEOTIDE SEQUENCE [LARGE SCALE GENOMIC DNA]</scope>
    <source>
        <strain evidence="12 13">NBRC 106133</strain>
    </source>
</reference>
<dbReference type="InterPro" id="IPR027417">
    <property type="entry name" value="P-loop_NTPase"/>
</dbReference>
<keyword evidence="13" id="KW-1185">Reference proteome</keyword>
<feature type="binding site" evidence="7">
    <location>
        <begin position="122"/>
        <end position="125"/>
    </location>
    <ligand>
        <name>GTP</name>
        <dbReference type="ChEBI" id="CHEBI:37565"/>
    </ligand>
</feature>
<dbReference type="GO" id="GO:0005886">
    <property type="term" value="C:plasma membrane"/>
    <property type="evidence" value="ECO:0007669"/>
    <property type="project" value="UniProtKB-SubCell"/>
</dbReference>
<comment type="function">
    <text evidence="7">An essential GTPase that binds both GDP and GTP, with rapid nucleotide exchange. Plays a role in 16S rRNA processing and 30S ribosomal subunit biogenesis and possibly also in cell cycle regulation and energy metabolism.</text>
</comment>
<dbReference type="RefSeq" id="WP_146895030.1">
    <property type="nucleotide sequence ID" value="NZ_BJYS01000003.1"/>
</dbReference>
<dbReference type="InterPro" id="IPR006073">
    <property type="entry name" value="GTP-bd"/>
</dbReference>
<evidence type="ECO:0000256" key="9">
    <source>
        <dbReference type="RuleBase" id="RU003761"/>
    </source>
</evidence>
<comment type="similarity">
    <text evidence="1 7 8 9">Belongs to the TRAFAC class TrmE-Era-EngA-EngB-Septin-like GTPase superfamily. Era GTPase family.</text>
</comment>
<sequence>MSEKPHKAGFVSIIGKPNVGKSTLMNVMVGERLSIITSKAQTTRHRIMGILNGDDFQIVYSDTPGIIQPKYELHQSMMRFVHMSLEDADVILFVTDIYEKHDEEEIVQRLQKTNVPILLLINKIDQASQDDVLLKIEYWKDKLPAKEILPISALERKGTDKIFELILQYLPEHPPYYDKDELTDKPERFFAAEMIREKIFLLYKKEVPYSCEVVVEEFKEEDTIIRMRADINVERKSQKGIIIGHQGEMLKKVGTLARKDMETFFGKKVHLELYVRVNENWRTSPKALNRFGYNSSE</sequence>
<dbReference type="Gene3D" id="3.40.50.300">
    <property type="entry name" value="P-loop containing nucleotide triphosphate hydrolases"/>
    <property type="match status" value="1"/>
</dbReference>
<name>A0A512ATF6_9BACT</name>
<keyword evidence="7" id="KW-0963">Cytoplasm</keyword>
<dbReference type="CDD" id="cd22534">
    <property type="entry name" value="KH-II_Era"/>
    <property type="match status" value="1"/>
</dbReference>
<dbReference type="Gene3D" id="3.30.300.20">
    <property type="match status" value="1"/>
</dbReference>
<dbReference type="SUPFAM" id="SSF54814">
    <property type="entry name" value="Prokaryotic type KH domain (KH-domain type II)"/>
    <property type="match status" value="1"/>
</dbReference>
<feature type="region of interest" description="G3" evidence="8">
    <location>
        <begin position="62"/>
        <end position="65"/>
    </location>
</feature>
<feature type="binding site" evidence="7">
    <location>
        <begin position="15"/>
        <end position="22"/>
    </location>
    <ligand>
        <name>GTP</name>
        <dbReference type="ChEBI" id="CHEBI:37565"/>
    </ligand>
</feature>
<dbReference type="GO" id="GO:0005829">
    <property type="term" value="C:cytosol"/>
    <property type="evidence" value="ECO:0007669"/>
    <property type="project" value="TreeGrafter"/>
</dbReference>
<evidence type="ECO:0000259" key="10">
    <source>
        <dbReference type="PROSITE" id="PS50823"/>
    </source>
</evidence>
<keyword evidence="6 7" id="KW-0342">GTP-binding</keyword>
<dbReference type="Pfam" id="PF07650">
    <property type="entry name" value="KH_2"/>
    <property type="match status" value="1"/>
</dbReference>
<dbReference type="OrthoDB" id="9805918at2"/>
<dbReference type="SUPFAM" id="SSF52540">
    <property type="entry name" value="P-loop containing nucleoside triphosphate hydrolases"/>
    <property type="match status" value="1"/>
</dbReference>
<dbReference type="GO" id="GO:0000028">
    <property type="term" value="P:ribosomal small subunit assembly"/>
    <property type="evidence" value="ECO:0007669"/>
    <property type="project" value="TreeGrafter"/>
</dbReference>
<dbReference type="PROSITE" id="PS50823">
    <property type="entry name" value="KH_TYPE_2"/>
    <property type="match status" value="1"/>
</dbReference>
<dbReference type="PROSITE" id="PS51713">
    <property type="entry name" value="G_ERA"/>
    <property type="match status" value="1"/>
</dbReference>
<comment type="caution">
    <text evidence="12">The sequence shown here is derived from an EMBL/GenBank/DDBJ whole genome shotgun (WGS) entry which is preliminary data.</text>
</comment>
<dbReference type="FunFam" id="3.30.300.20:FF:000003">
    <property type="entry name" value="GTPase Era"/>
    <property type="match status" value="1"/>
</dbReference>
<dbReference type="GO" id="GO:0070181">
    <property type="term" value="F:small ribosomal subunit rRNA binding"/>
    <property type="evidence" value="ECO:0007669"/>
    <property type="project" value="UniProtKB-UniRule"/>
</dbReference>
<feature type="domain" description="Era-type G" evidence="11">
    <location>
        <begin position="7"/>
        <end position="172"/>
    </location>
</feature>
<feature type="region of interest" description="G2" evidence="8">
    <location>
        <begin position="41"/>
        <end position="45"/>
    </location>
</feature>
<dbReference type="NCBIfam" id="NF000908">
    <property type="entry name" value="PRK00089.1"/>
    <property type="match status" value="1"/>
</dbReference>
<dbReference type="InterPro" id="IPR004044">
    <property type="entry name" value="KH_dom_type_2"/>
</dbReference>
<dbReference type="Proteomes" id="UP000321532">
    <property type="component" value="Unassembled WGS sequence"/>
</dbReference>
<feature type="region of interest" description="G4" evidence="8">
    <location>
        <begin position="122"/>
        <end position="125"/>
    </location>
</feature>
<evidence type="ECO:0000256" key="6">
    <source>
        <dbReference type="ARBA" id="ARBA00023134"/>
    </source>
</evidence>
<evidence type="ECO:0000259" key="11">
    <source>
        <dbReference type="PROSITE" id="PS51713"/>
    </source>
</evidence>
<evidence type="ECO:0000256" key="7">
    <source>
        <dbReference type="HAMAP-Rule" id="MF_00367"/>
    </source>
</evidence>